<organism evidence="2 3">
    <name type="scientific">Streptomyces globosus</name>
    <dbReference type="NCBI Taxonomy" id="68209"/>
    <lineage>
        <taxon>Bacteria</taxon>
        <taxon>Bacillati</taxon>
        <taxon>Actinomycetota</taxon>
        <taxon>Actinomycetes</taxon>
        <taxon>Kitasatosporales</taxon>
        <taxon>Streptomycetaceae</taxon>
        <taxon>Streptomyces</taxon>
    </lineage>
</organism>
<evidence type="ECO:0000313" key="3">
    <source>
        <dbReference type="Proteomes" id="UP000252004"/>
    </source>
</evidence>
<name>A0A344TY11_9ACTN</name>
<protein>
    <submittedName>
        <fullName evidence="2">Uncharacterized protein</fullName>
    </submittedName>
</protein>
<dbReference type="EMBL" id="CP030862">
    <property type="protein sequence ID" value="AXE23532.1"/>
    <property type="molecule type" value="Genomic_DNA"/>
</dbReference>
<accession>A0A344TY11</accession>
<sequence length="136" mass="15278">MRWRIADGIAEAQSKVNRDPDVQVNPVQAEHGHVTEIEGHSPGCFRSDMALDPEMQCPDGRRPSGSYSPSSVNTEEKESRRWTRRMVVDDASEYGHAVRRADGDADLYYRSGRAKLAVTMVPAEFQEGVETGREER</sequence>
<reference evidence="2 3" key="1">
    <citation type="submission" date="2018-01" db="EMBL/GenBank/DDBJ databases">
        <title>Draft genome Sequence of streptomyces globosus LZH-48.</title>
        <authorList>
            <person name="Ran K."/>
            <person name="Li Z."/>
            <person name="Wei S."/>
            <person name="Dong R."/>
        </authorList>
    </citation>
    <scope>NUCLEOTIDE SEQUENCE [LARGE SCALE GENOMIC DNA]</scope>
    <source>
        <strain evidence="2 3">LZH-48</strain>
    </source>
</reference>
<dbReference type="AlphaFoldDB" id="A0A344TY11"/>
<dbReference type="RefSeq" id="WP_114054712.1">
    <property type="nucleotide sequence ID" value="NZ_CP030862.1"/>
</dbReference>
<dbReference type="Proteomes" id="UP000252004">
    <property type="component" value="Chromosome"/>
</dbReference>
<gene>
    <name evidence="2" type="ORF">C0216_08705</name>
</gene>
<dbReference type="KEGG" id="sgz:C0216_08705"/>
<evidence type="ECO:0000313" key="2">
    <source>
        <dbReference type="EMBL" id="AXE23532.1"/>
    </source>
</evidence>
<dbReference type="OrthoDB" id="4278591at2"/>
<keyword evidence="3" id="KW-1185">Reference proteome</keyword>
<feature type="region of interest" description="Disordered" evidence="1">
    <location>
        <begin position="32"/>
        <end position="81"/>
    </location>
</feature>
<proteinExistence type="predicted"/>
<evidence type="ECO:0000256" key="1">
    <source>
        <dbReference type="SAM" id="MobiDB-lite"/>
    </source>
</evidence>